<keyword evidence="3" id="KW-1185">Reference proteome</keyword>
<dbReference type="GO" id="GO:0005524">
    <property type="term" value="F:ATP binding"/>
    <property type="evidence" value="ECO:0007669"/>
    <property type="project" value="InterPro"/>
</dbReference>
<dbReference type="GO" id="GO:0004672">
    <property type="term" value="F:protein kinase activity"/>
    <property type="evidence" value="ECO:0007669"/>
    <property type="project" value="InterPro"/>
</dbReference>
<proteinExistence type="predicted"/>
<accession>A0A397U829</accession>
<dbReference type="InterPro" id="IPR001245">
    <property type="entry name" value="Ser-Thr/Tyr_kinase_cat_dom"/>
</dbReference>
<dbReference type="STRING" id="44941.A0A397U829"/>
<dbReference type="InterPro" id="IPR000719">
    <property type="entry name" value="Prot_kinase_dom"/>
</dbReference>
<evidence type="ECO:0000259" key="1">
    <source>
        <dbReference type="PROSITE" id="PS50011"/>
    </source>
</evidence>
<protein>
    <submittedName>
        <fullName evidence="2">Kinase-like domain-containing protein</fullName>
    </submittedName>
</protein>
<sequence length="483" mass="56270">MDPHWDLSEIRFDLMRSIIEKLDVFYKESQNKEINKFINELNDPEITVKEKNWLIEEYIRKFERDKLVKYVNNELCPKCNSMCSSLIYCTSCIRNKFKENFGKWSSGNEVIDKFIQECQMKTLFPNKIFEWVPFENLRDIKFLAEGGFGKIHTVEWINGQISNWDHITQQFQRYGTHKYILKSLKNSNLPSEEFFREAGTHYDLYARLKGLVWCFGITKHNITGEFMLILFYHNSKDLGSKLSDDPEALTWKNKLSILRRTSETLSQIHEKGFAHKDLHPGNILLHDNLNDCYVGDFGFTGPAEENSTDKIVGVIPYMAPEVLKYGLYSDKSDIYALGMIMWELITGFRPFGNVAYDLALIIRILEGERPPIIPGVPEEYTQLIIKCWDSDPSKRPTAIEIKNYCNFLLSGMYRGVLNLDELFIKLNYTQDKHPSNFYTSKAHHYQDLPEPKKSKITVLTTKGYDSQQLGVSSILDEDIDIDE</sequence>
<dbReference type="PANTHER" id="PTHR23257">
    <property type="entry name" value="SERINE-THREONINE PROTEIN KINASE"/>
    <property type="match status" value="1"/>
</dbReference>
<dbReference type="InterPro" id="IPR011009">
    <property type="entry name" value="Kinase-like_dom_sf"/>
</dbReference>
<dbReference type="PROSITE" id="PS50011">
    <property type="entry name" value="PROTEIN_KINASE_DOM"/>
    <property type="match status" value="1"/>
</dbReference>
<dbReference type="GO" id="GO:0007165">
    <property type="term" value="P:signal transduction"/>
    <property type="evidence" value="ECO:0007669"/>
    <property type="project" value="TreeGrafter"/>
</dbReference>
<dbReference type="Pfam" id="PF07714">
    <property type="entry name" value="PK_Tyr_Ser-Thr"/>
    <property type="match status" value="1"/>
</dbReference>
<dbReference type="PANTHER" id="PTHR23257:SF974">
    <property type="entry name" value="RECEPTOR-INTERACTING SERINE_THREONINE-PROTEIN KINASE 3"/>
    <property type="match status" value="1"/>
</dbReference>
<dbReference type="SUPFAM" id="SSF56112">
    <property type="entry name" value="Protein kinase-like (PK-like)"/>
    <property type="match status" value="1"/>
</dbReference>
<dbReference type="InterPro" id="IPR050167">
    <property type="entry name" value="Ser_Thr_protein_kinase"/>
</dbReference>
<evidence type="ECO:0000313" key="3">
    <source>
        <dbReference type="Proteomes" id="UP000266673"/>
    </source>
</evidence>
<comment type="caution">
    <text evidence="2">The sequence shown here is derived from an EMBL/GenBank/DDBJ whole genome shotgun (WGS) entry which is preliminary data.</text>
</comment>
<dbReference type="AlphaFoldDB" id="A0A397U829"/>
<reference evidence="2 3" key="1">
    <citation type="submission" date="2018-06" db="EMBL/GenBank/DDBJ databases">
        <title>Comparative genomics reveals the genomic features of Rhizophagus irregularis, R. cerebriforme, R. diaphanum and Gigaspora rosea, and their symbiotic lifestyle signature.</title>
        <authorList>
            <person name="Morin E."/>
            <person name="San Clemente H."/>
            <person name="Chen E.C.H."/>
            <person name="De La Providencia I."/>
            <person name="Hainaut M."/>
            <person name="Kuo A."/>
            <person name="Kohler A."/>
            <person name="Murat C."/>
            <person name="Tang N."/>
            <person name="Roy S."/>
            <person name="Loubradou J."/>
            <person name="Henrissat B."/>
            <person name="Grigoriev I.V."/>
            <person name="Corradi N."/>
            <person name="Roux C."/>
            <person name="Martin F.M."/>
        </authorList>
    </citation>
    <scope>NUCLEOTIDE SEQUENCE [LARGE SCALE GENOMIC DNA]</scope>
    <source>
        <strain evidence="2 3">DAOM 194757</strain>
    </source>
</reference>
<dbReference type="Proteomes" id="UP000266673">
    <property type="component" value="Unassembled WGS sequence"/>
</dbReference>
<dbReference type="GO" id="GO:0005737">
    <property type="term" value="C:cytoplasm"/>
    <property type="evidence" value="ECO:0007669"/>
    <property type="project" value="TreeGrafter"/>
</dbReference>
<keyword evidence="2" id="KW-0418">Kinase</keyword>
<dbReference type="Gene3D" id="1.10.510.10">
    <property type="entry name" value="Transferase(Phosphotransferase) domain 1"/>
    <property type="match status" value="1"/>
</dbReference>
<keyword evidence="2" id="KW-0808">Transferase</keyword>
<dbReference type="OrthoDB" id="4062651at2759"/>
<evidence type="ECO:0000313" key="2">
    <source>
        <dbReference type="EMBL" id="RIB05238.1"/>
    </source>
</evidence>
<name>A0A397U829_9GLOM</name>
<dbReference type="EMBL" id="QKWP01002020">
    <property type="protein sequence ID" value="RIB05238.1"/>
    <property type="molecule type" value="Genomic_DNA"/>
</dbReference>
<feature type="domain" description="Protein kinase" evidence="1">
    <location>
        <begin position="137"/>
        <end position="408"/>
    </location>
</feature>
<organism evidence="2 3">
    <name type="scientific">Gigaspora rosea</name>
    <dbReference type="NCBI Taxonomy" id="44941"/>
    <lineage>
        <taxon>Eukaryota</taxon>
        <taxon>Fungi</taxon>
        <taxon>Fungi incertae sedis</taxon>
        <taxon>Mucoromycota</taxon>
        <taxon>Glomeromycotina</taxon>
        <taxon>Glomeromycetes</taxon>
        <taxon>Diversisporales</taxon>
        <taxon>Gigasporaceae</taxon>
        <taxon>Gigaspora</taxon>
    </lineage>
</organism>
<gene>
    <name evidence="2" type="ORF">C2G38_2220184</name>
</gene>